<evidence type="ECO:0000256" key="6">
    <source>
        <dbReference type="ARBA" id="ARBA00023004"/>
    </source>
</evidence>
<dbReference type="PROSITE" id="PS51085">
    <property type="entry name" value="2FE2S_FER_2"/>
    <property type="match status" value="1"/>
</dbReference>
<dbReference type="InterPro" id="IPR036010">
    <property type="entry name" value="2Fe-2S_ferredoxin-like_sf"/>
</dbReference>
<keyword evidence="4" id="KW-0479">Metal-binding</keyword>
<dbReference type="GO" id="GO:0051537">
    <property type="term" value="F:2 iron, 2 sulfur cluster binding"/>
    <property type="evidence" value="ECO:0007669"/>
    <property type="project" value="UniProtKB-KW"/>
</dbReference>
<keyword evidence="7" id="KW-0411">Iron-sulfur</keyword>
<dbReference type="InterPro" id="IPR006058">
    <property type="entry name" value="2Fe2S_fd_BS"/>
</dbReference>
<keyword evidence="2" id="KW-0285">Flavoprotein</keyword>
<organism evidence="10 11">
    <name type="scientific">Mycolicibacterium litorale</name>
    <dbReference type="NCBI Taxonomy" id="758802"/>
    <lineage>
        <taxon>Bacteria</taxon>
        <taxon>Bacillati</taxon>
        <taxon>Actinomycetota</taxon>
        <taxon>Actinomycetes</taxon>
        <taxon>Mycobacteriales</taxon>
        <taxon>Mycobacteriaceae</taxon>
        <taxon>Mycolicibacterium</taxon>
    </lineage>
</organism>
<evidence type="ECO:0000256" key="2">
    <source>
        <dbReference type="ARBA" id="ARBA00022630"/>
    </source>
</evidence>
<dbReference type="CDD" id="cd00207">
    <property type="entry name" value="fer2"/>
    <property type="match status" value="1"/>
</dbReference>
<dbReference type="PRINTS" id="PR00409">
    <property type="entry name" value="PHDIOXRDTASE"/>
</dbReference>
<dbReference type="InterPro" id="IPR017927">
    <property type="entry name" value="FAD-bd_FR_type"/>
</dbReference>
<accession>A0A6S6P1H1</accession>
<dbReference type="GO" id="GO:0046872">
    <property type="term" value="F:metal ion binding"/>
    <property type="evidence" value="ECO:0007669"/>
    <property type="project" value="UniProtKB-KW"/>
</dbReference>
<dbReference type="GO" id="GO:0016491">
    <property type="term" value="F:oxidoreductase activity"/>
    <property type="evidence" value="ECO:0007669"/>
    <property type="project" value="UniProtKB-KW"/>
</dbReference>
<dbReference type="CDD" id="cd06185">
    <property type="entry name" value="PDR_like"/>
    <property type="match status" value="1"/>
</dbReference>
<dbReference type="EMBL" id="AP023287">
    <property type="protein sequence ID" value="BCI52265.1"/>
    <property type="molecule type" value="Genomic_DNA"/>
</dbReference>
<dbReference type="PROSITE" id="PS00197">
    <property type="entry name" value="2FE2S_FER_1"/>
    <property type="match status" value="1"/>
</dbReference>
<reference evidence="10 11" key="1">
    <citation type="submission" date="2020-07" db="EMBL/GenBank/DDBJ databases">
        <title>Complete genome sequence of Mycolicibacterium litorale like strain isolated from cardiac implantable electronic device infection.</title>
        <authorList>
            <person name="Fukano H."/>
            <person name="Miyama H."/>
            <person name="Hoshino Y."/>
        </authorList>
    </citation>
    <scope>NUCLEOTIDE SEQUENCE [LARGE SCALE GENOMIC DNA]</scope>
    <source>
        <strain evidence="10 11">NIIDNTM18</strain>
    </source>
</reference>
<evidence type="ECO:0000256" key="4">
    <source>
        <dbReference type="ARBA" id="ARBA00022723"/>
    </source>
</evidence>
<dbReference type="PANTHER" id="PTHR47354:SF1">
    <property type="entry name" value="CARNITINE MONOOXYGENASE REDUCTASE SUBUNIT"/>
    <property type="match status" value="1"/>
</dbReference>
<dbReference type="InterPro" id="IPR008333">
    <property type="entry name" value="Cbr1-like_FAD-bd_dom"/>
</dbReference>
<evidence type="ECO:0000256" key="5">
    <source>
        <dbReference type="ARBA" id="ARBA00023002"/>
    </source>
</evidence>
<dbReference type="InterPro" id="IPR012675">
    <property type="entry name" value="Beta-grasp_dom_sf"/>
</dbReference>
<dbReference type="InterPro" id="IPR001041">
    <property type="entry name" value="2Fe-2S_ferredoxin-type"/>
</dbReference>
<dbReference type="SUPFAM" id="SSF52343">
    <property type="entry name" value="Ferredoxin reductase-like, C-terminal NADP-linked domain"/>
    <property type="match status" value="1"/>
</dbReference>
<dbReference type="Gene3D" id="2.40.30.10">
    <property type="entry name" value="Translation factors"/>
    <property type="match status" value="1"/>
</dbReference>
<gene>
    <name evidence="10" type="ORF">NIIDNTM18_15430</name>
</gene>
<sequence>MTAAEPEFVLEVAARRLVGCDIVVLELVAPDRAPLPPWQPGAHLEVNLPAVDGDVMLRQYSLCGDPRLADVYRVAVLALAEGRGGSAYILDNVHPGTTVRVRGPRNHFPLEDAPSYAFVAGGIGITPILAMARATAAAGKPWRAVYLARDRQRLAFADELEALGAGTTIWIDEESGRFDLAGFVGGLPAGTHLYACGPGPMLDALEALHTPQASWRLHLERFAAVSADTSSDAPFDVVLNSSGETLTVPPGCSILSVLRDHGVPIEYSCSEGVCGTCETAVLEGVADHRDAVLSPEEQEANETLMVCVSRSRTPRLVLDI</sequence>
<dbReference type="Gene3D" id="3.10.20.30">
    <property type="match status" value="1"/>
</dbReference>
<dbReference type="RefSeq" id="WP_185295112.1">
    <property type="nucleotide sequence ID" value="NZ_AP023287.1"/>
</dbReference>
<protein>
    <submittedName>
        <fullName evidence="10">Ferredoxin</fullName>
    </submittedName>
</protein>
<dbReference type="Pfam" id="PF00970">
    <property type="entry name" value="FAD_binding_6"/>
    <property type="match status" value="1"/>
</dbReference>
<proteinExistence type="predicted"/>
<dbReference type="Pfam" id="PF00111">
    <property type="entry name" value="Fer2"/>
    <property type="match status" value="1"/>
</dbReference>
<dbReference type="SUPFAM" id="SSF63380">
    <property type="entry name" value="Riboflavin synthase domain-like"/>
    <property type="match status" value="1"/>
</dbReference>
<name>A0A6S6P1H1_9MYCO</name>
<evidence type="ECO:0000313" key="10">
    <source>
        <dbReference type="EMBL" id="BCI52265.1"/>
    </source>
</evidence>
<keyword evidence="6" id="KW-0408">Iron</keyword>
<dbReference type="PROSITE" id="PS51384">
    <property type="entry name" value="FAD_FR"/>
    <property type="match status" value="1"/>
</dbReference>
<feature type="domain" description="2Fe-2S ferredoxin-type" evidence="8">
    <location>
        <begin position="233"/>
        <end position="320"/>
    </location>
</feature>
<evidence type="ECO:0000259" key="8">
    <source>
        <dbReference type="PROSITE" id="PS51085"/>
    </source>
</evidence>
<dbReference type="Gene3D" id="3.40.50.80">
    <property type="entry name" value="Nucleotide-binding domain of ferredoxin-NADP reductase (FNR) module"/>
    <property type="match status" value="1"/>
</dbReference>
<dbReference type="PANTHER" id="PTHR47354">
    <property type="entry name" value="NADH OXIDOREDUCTASE HCR"/>
    <property type="match status" value="1"/>
</dbReference>
<keyword evidence="3" id="KW-0001">2Fe-2S</keyword>
<dbReference type="SUPFAM" id="SSF54292">
    <property type="entry name" value="2Fe-2S ferredoxin-like"/>
    <property type="match status" value="1"/>
</dbReference>
<keyword evidence="5" id="KW-0560">Oxidoreductase</keyword>
<evidence type="ECO:0000256" key="7">
    <source>
        <dbReference type="ARBA" id="ARBA00023014"/>
    </source>
</evidence>
<evidence type="ECO:0000259" key="9">
    <source>
        <dbReference type="PROSITE" id="PS51384"/>
    </source>
</evidence>
<dbReference type="InterPro" id="IPR039261">
    <property type="entry name" value="FNR_nucleotide-bd"/>
</dbReference>
<dbReference type="InterPro" id="IPR050415">
    <property type="entry name" value="MRET"/>
</dbReference>
<evidence type="ECO:0000313" key="11">
    <source>
        <dbReference type="Proteomes" id="UP000515734"/>
    </source>
</evidence>
<comment type="cofactor">
    <cofactor evidence="1">
        <name>FAD</name>
        <dbReference type="ChEBI" id="CHEBI:57692"/>
    </cofactor>
</comment>
<dbReference type="Proteomes" id="UP000515734">
    <property type="component" value="Chromosome"/>
</dbReference>
<dbReference type="InterPro" id="IPR017938">
    <property type="entry name" value="Riboflavin_synthase-like_b-brl"/>
</dbReference>
<evidence type="ECO:0000256" key="1">
    <source>
        <dbReference type="ARBA" id="ARBA00001974"/>
    </source>
</evidence>
<dbReference type="AlphaFoldDB" id="A0A6S6P1H1"/>
<evidence type="ECO:0000256" key="3">
    <source>
        <dbReference type="ARBA" id="ARBA00022714"/>
    </source>
</evidence>
<feature type="domain" description="FAD-binding FR-type" evidence="9">
    <location>
        <begin position="5"/>
        <end position="111"/>
    </location>
</feature>